<gene>
    <name evidence="2" type="ORF">A2397_05165</name>
</gene>
<dbReference type="SMART" id="SM00393">
    <property type="entry name" value="R3H"/>
    <property type="match status" value="1"/>
</dbReference>
<dbReference type="InterPro" id="IPR039247">
    <property type="entry name" value="KhpB"/>
</dbReference>
<dbReference type="InterPro" id="IPR036867">
    <property type="entry name" value="R3H_dom_sf"/>
</dbReference>
<proteinExistence type="predicted"/>
<dbReference type="InterPro" id="IPR038008">
    <property type="entry name" value="Jag_KH"/>
</dbReference>
<feature type="domain" description="R3H" evidence="1">
    <location>
        <begin position="87"/>
        <end position="153"/>
    </location>
</feature>
<dbReference type="EMBL" id="MEXR01000050">
    <property type="protein sequence ID" value="OGD08783.1"/>
    <property type="molecule type" value="Genomic_DNA"/>
</dbReference>
<protein>
    <recommendedName>
        <fullName evidence="1">R3H domain-containing protein</fullName>
    </recommendedName>
</protein>
<comment type="caution">
    <text evidence="2">The sequence shown here is derived from an EMBL/GenBank/DDBJ whole genome shotgun (WGS) entry which is preliminary data.</text>
</comment>
<dbReference type="Gene3D" id="3.30.300.20">
    <property type="match status" value="1"/>
</dbReference>
<evidence type="ECO:0000313" key="3">
    <source>
        <dbReference type="Proteomes" id="UP000176424"/>
    </source>
</evidence>
<sequence>MDHTKAISEYSLAFLSQMGFGPEVAVEVQLDQENSLYQILFQTTNPSLLIGYHGENLTSMQLLLSQHLHAKLGEWLNLSLNVNDYKERRQFTLHSLADTAVSRVLTTSQAHSLPPMPASERRIVHLYLSNHPRVVTTSQGTGKSRYVVISPKA</sequence>
<dbReference type="STRING" id="1797263.A2397_05165"/>
<name>A0A1F4ZQQ8_9BACT</name>
<evidence type="ECO:0000259" key="1">
    <source>
        <dbReference type="PROSITE" id="PS51061"/>
    </source>
</evidence>
<dbReference type="PANTHER" id="PTHR35800:SF1">
    <property type="entry name" value="RNA-BINDING PROTEIN KHPB"/>
    <property type="match status" value="1"/>
</dbReference>
<dbReference type="InterPro" id="IPR034079">
    <property type="entry name" value="R3H_KhpB"/>
</dbReference>
<dbReference type="PANTHER" id="PTHR35800">
    <property type="entry name" value="PROTEIN JAG"/>
    <property type="match status" value="1"/>
</dbReference>
<dbReference type="Pfam" id="PF01424">
    <property type="entry name" value="R3H"/>
    <property type="match status" value="1"/>
</dbReference>
<dbReference type="CDD" id="cd02644">
    <property type="entry name" value="R3H_jag"/>
    <property type="match status" value="1"/>
</dbReference>
<dbReference type="InterPro" id="IPR001374">
    <property type="entry name" value="R3H_dom"/>
</dbReference>
<dbReference type="AlphaFoldDB" id="A0A1F4ZQQ8"/>
<dbReference type="PROSITE" id="PS51061">
    <property type="entry name" value="R3H"/>
    <property type="match status" value="1"/>
</dbReference>
<dbReference type="SUPFAM" id="SSF82708">
    <property type="entry name" value="R3H domain"/>
    <property type="match status" value="1"/>
</dbReference>
<dbReference type="CDD" id="cd02414">
    <property type="entry name" value="KH-II_Jag"/>
    <property type="match status" value="1"/>
</dbReference>
<evidence type="ECO:0000313" key="2">
    <source>
        <dbReference type="EMBL" id="OGD08783.1"/>
    </source>
</evidence>
<dbReference type="Gene3D" id="3.30.1370.50">
    <property type="entry name" value="R3H-like domain"/>
    <property type="match status" value="1"/>
</dbReference>
<organism evidence="2 3">
    <name type="scientific">Candidatus Amesbacteria bacterium RIFOXYB1_FULL_44_23</name>
    <dbReference type="NCBI Taxonomy" id="1797263"/>
    <lineage>
        <taxon>Bacteria</taxon>
        <taxon>Candidatus Amesiibacteriota</taxon>
    </lineage>
</organism>
<dbReference type="Proteomes" id="UP000176424">
    <property type="component" value="Unassembled WGS sequence"/>
</dbReference>
<reference evidence="2 3" key="1">
    <citation type="journal article" date="2016" name="Nat. Commun.">
        <title>Thousands of microbial genomes shed light on interconnected biogeochemical processes in an aquifer system.</title>
        <authorList>
            <person name="Anantharaman K."/>
            <person name="Brown C.T."/>
            <person name="Hug L.A."/>
            <person name="Sharon I."/>
            <person name="Castelle C.J."/>
            <person name="Probst A.J."/>
            <person name="Thomas B.C."/>
            <person name="Singh A."/>
            <person name="Wilkins M.J."/>
            <person name="Karaoz U."/>
            <person name="Brodie E.L."/>
            <person name="Williams K.H."/>
            <person name="Hubbard S.S."/>
            <person name="Banfield J.F."/>
        </authorList>
    </citation>
    <scope>NUCLEOTIDE SEQUENCE [LARGE SCALE GENOMIC DNA]</scope>
</reference>
<accession>A0A1F4ZQQ8</accession>
<dbReference type="InterPro" id="IPR015946">
    <property type="entry name" value="KH_dom-like_a/b"/>
</dbReference>
<dbReference type="GO" id="GO:0003723">
    <property type="term" value="F:RNA binding"/>
    <property type="evidence" value="ECO:0007669"/>
    <property type="project" value="InterPro"/>
</dbReference>